<protein>
    <submittedName>
        <fullName evidence="3">Uncharacterized protein</fullName>
    </submittedName>
</protein>
<organism evidence="3 4">
    <name type="scientific">Flavobacterium endophyticum</name>
    <dbReference type="NCBI Taxonomy" id="1540163"/>
    <lineage>
        <taxon>Bacteria</taxon>
        <taxon>Pseudomonadati</taxon>
        <taxon>Bacteroidota</taxon>
        <taxon>Flavobacteriia</taxon>
        <taxon>Flavobacteriales</taxon>
        <taxon>Flavobacteriaceae</taxon>
        <taxon>Flavobacterium</taxon>
    </lineage>
</organism>
<feature type="compositionally biased region" description="Basic and acidic residues" evidence="1">
    <location>
        <begin position="46"/>
        <end position="63"/>
    </location>
</feature>
<name>A0A495MML0_9FLAO</name>
<gene>
    <name evidence="3" type="ORF">CLV94_0657</name>
</gene>
<evidence type="ECO:0000313" key="4">
    <source>
        <dbReference type="Proteomes" id="UP000277579"/>
    </source>
</evidence>
<keyword evidence="2" id="KW-0732">Signal</keyword>
<evidence type="ECO:0000256" key="1">
    <source>
        <dbReference type="SAM" id="MobiDB-lite"/>
    </source>
</evidence>
<dbReference type="EMBL" id="RBLC01000001">
    <property type="protein sequence ID" value="RKS25619.1"/>
    <property type="molecule type" value="Genomic_DNA"/>
</dbReference>
<sequence length="80" mass="8853">MKKLFRLLPIMLFAISCLLLSCRDNKSTNRDKESYPETGSDDTDEGIPKGEEKALPDSDRESQSDSVTVGPASPKKSVDY</sequence>
<feature type="signal peptide" evidence="2">
    <location>
        <begin position="1"/>
        <end position="21"/>
    </location>
</feature>
<comment type="caution">
    <text evidence="3">The sequence shown here is derived from an EMBL/GenBank/DDBJ whole genome shotgun (WGS) entry which is preliminary data.</text>
</comment>
<dbReference type="RefSeq" id="WP_147406561.1">
    <property type="nucleotide sequence ID" value="NZ_RBLC01000001.1"/>
</dbReference>
<evidence type="ECO:0000256" key="2">
    <source>
        <dbReference type="SAM" id="SignalP"/>
    </source>
</evidence>
<proteinExistence type="predicted"/>
<feature type="chain" id="PRO_5019777569" evidence="2">
    <location>
        <begin position="22"/>
        <end position="80"/>
    </location>
</feature>
<keyword evidence="4" id="KW-1185">Reference proteome</keyword>
<dbReference type="Proteomes" id="UP000277579">
    <property type="component" value="Unassembled WGS sequence"/>
</dbReference>
<reference evidence="3 4" key="1">
    <citation type="submission" date="2018-10" db="EMBL/GenBank/DDBJ databases">
        <title>Genomic Encyclopedia of Archaeal and Bacterial Type Strains, Phase II (KMG-II): from individual species to whole genera.</title>
        <authorList>
            <person name="Goeker M."/>
        </authorList>
    </citation>
    <scope>NUCLEOTIDE SEQUENCE [LARGE SCALE GENOMIC DNA]</scope>
    <source>
        <strain evidence="3 4">DSM 29537</strain>
    </source>
</reference>
<evidence type="ECO:0000313" key="3">
    <source>
        <dbReference type="EMBL" id="RKS25619.1"/>
    </source>
</evidence>
<dbReference type="PROSITE" id="PS51257">
    <property type="entry name" value="PROKAR_LIPOPROTEIN"/>
    <property type="match status" value="1"/>
</dbReference>
<dbReference type="AlphaFoldDB" id="A0A495MML0"/>
<accession>A0A495MML0</accession>
<feature type="region of interest" description="Disordered" evidence="1">
    <location>
        <begin position="26"/>
        <end position="80"/>
    </location>
</feature>
<feature type="compositionally biased region" description="Basic and acidic residues" evidence="1">
    <location>
        <begin position="26"/>
        <end position="35"/>
    </location>
</feature>